<gene>
    <name evidence="2" type="ORF">LZ016_14770</name>
</gene>
<dbReference type="RefSeq" id="WP_241448225.1">
    <property type="nucleotide sequence ID" value="NZ_JAKZHW010000002.1"/>
</dbReference>
<evidence type="ECO:0000313" key="3">
    <source>
        <dbReference type="Proteomes" id="UP001203058"/>
    </source>
</evidence>
<evidence type="ECO:0000256" key="1">
    <source>
        <dbReference type="SAM" id="MobiDB-lite"/>
    </source>
</evidence>
<evidence type="ECO:0000313" key="2">
    <source>
        <dbReference type="EMBL" id="MCH8617359.1"/>
    </source>
</evidence>
<sequence>MSKRKLSKRKAFSIFRTAQEEAEGKIGKVGQAEREDGHMSCIAGRIVSTPGGTQPFKAIMSREDGSTFECAFRSMEEAEAFVRRNTPRPQSRSTTYDHDVG</sequence>
<protein>
    <submittedName>
        <fullName evidence="2">Uncharacterized protein</fullName>
    </submittedName>
</protein>
<organism evidence="2 3">
    <name type="scientific">Sphingomonas telluris</name>
    <dbReference type="NCBI Taxonomy" id="2907998"/>
    <lineage>
        <taxon>Bacteria</taxon>
        <taxon>Pseudomonadati</taxon>
        <taxon>Pseudomonadota</taxon>
        <taxon>Alphaproteobacteria</taxon>
        <taxon>Sphingomonadales</taxon>
        <taxon>Sphingomonadaceae</taxon>
        <taxon>Sphingomonas</taxon>
    </lineage>
</organism>
<proteinExistence type="predicted"/>
<dbReference type="EMBL" id="JAKZHW010000002">
    <property type="protein sequence ID" value="MCH8617359.1"/>
    <property type="molecule type" value="Genomic_DNA"/>
</dbReference>
<accession>A0ABS9VRP4</accession>
<reference evidence="2 3" key="1">
    <citation type="submission" date="2022-03" db="EMBL/GenBank/DDBJ databases">
        <authorList>
            <person name="Jo J.-H."/>
            <person name="Im W.-T."/>
        </authorList>
    </citation>
    <scope>NUCLEOTIDE SEQUENCE [LARGE SCALE GENOMIC DNA]</scope>
    <source>
        <strain evidence="2 3">SM33</strain>
    </source>
</reference>
<keyword evidence="3" id="KW-1185">Reference proteome</keyword>
<comment type="caution">
    <text evidence="2">The sequence shown here is derived from an EMBL/GenBank/DDBJ whole genome shotgun (WGS) entry which is preliminary data.</text>
</comment>
<name>A0ABS9VRP4_9SPHN</name>
<feature type="region of interest" description="Disordered" evidence="1">
    <location>
        <begin position="80"/>
        <end position="101"/>
    </location>
</feature>
<dbReference type="Proteomes" id="UP001203058">
    <property type="component" value="Unassembled WGS sequence"/>
</dbReference>